<name>A0A3E5ALU1_9FIRM</name>
<comment type="caution">
    <text evidence="1">The sequence shown here is derived from an EMBL/GenBank/DDBJ whole genome shotgun (WGS) entry which is preliminary data.</text>
</comment>
<organism evidence="1 2">
    <name type="scientific">Agathobacter rectalis</name>
    <dbReference type="NCBI Taxonomy" id="39491"/>
    <lineage>
        <taxon>Bacteria</taxon>
        <taxon>Bacillati</taxon>
        <taxon>Bacillota</taxon>
        <taxon>Clostridia</taxon>
        <taxon>Lachnospirales</taxon>
        <taxon>Lachnospiraceae</taxon>
        <taxon>Agathobacter</taxon>
    </lineage>
</organism>
<proteinExistence type="predicted"/>
<gene>
    <name evidence="1" type="ORF">DXB72_11910</name>
</gene>
<protein>
    <submittedName>
        <fullName evidence="1">Uncharacterized protein</fullName>
    </submittedName>
</protein>
<dbReference type="AlphaFoldDB" id="A0A3E5ALU1"/>
<dbReference type="RefSeq" id="WP_117690796.1">
    <property type="nucleotide sequence ID" value="NZ_QSUE01000011.1"/>
</dbReference>
<reference evidence="1 2" key="1">
    <citation type="submission" date="2018-08" db="EMBL/GenBank/DDBJ databases">
        <title>A genome reference for cultivated species of the human gut microbiota.</title>
        <authorList>
            <person name="Zou Y."/>
            <person name="Xue W."/>
            <person name="Luo G."/>
        </authorList>
    </citation>
    <scope>NUCLEOTIDE SEQUENCE [LARGE SCALE GENOMIC DNA]</scope>
    <source>
        <strain evidence="1 2">OM05-6AA</strain>
    </source>
</reference>
<evidence type="ECO:0000313" key="1">
    <source>
        <dbReference type="EMBL" id="RGN21507.1"/>
    </source>
</evidence>
<dbReference type="Proteomes" id="UP000260970">
    <property type="component" value="Unassembled WGS sequence"/>
</dbReference>
<dbReference type="EMBL" id="QSUG01000013">
    <property type="protein sequence ID" value="RGN21507.1"/>
    <property type="molecule type" value="Genomic_DNA"/>
</dbReference>
<evidence type="ECO:0000313" key="2">
    <source>
        <dbReference type="Proteomes" id="UP000260970"/>
    </source>
</evidence>
<sequence length="87" mass="10197">MAKYLDKTQDEWDDLVEKWNTDTSIMCSLQEYLELDDVEYLKFAHGLDDENISDKEVYEKSAEIAKNAVTELVIKPSLNNAIKRIRR</sequence>
<accession>A0A3E5ALU1</accession>